<name>A0AAV9UHI1_9PEZI</name>
<evidence type="ECO:0000313" key="2">
    <source>
        <dbReference type="EMBL" id="KAK6341885.1"/>
    </source>
</evidence>
<proteinExistence type="predicted"/>
<feature type="domain" description="F-box" evidence="1">
    <location>
        <begin position="4"/>
        <end position="49"/>
    </location>
</feature>
<evidence type="ECO:0000259" key="1">
    <source>
        <dbReference type="PROSITE" id="PS50181"/>
    </source>
</evidence>
<dbReference type="SUPFAM" id="SSF81383">
    <property type="entry name" value="F-box domain"/>
    <property type="match status" value="1"/>
</dbReference>
<sequence length="471" mass="54065">MSVPTHITLIPTEISFQILSRLNLEDLKSFSITSRSCRHIAIPLMFKGITIPSDPYVHTNVKVNDGHPKKYYGICHEMVKWSKDENSPLYLSRMNTTHALLRCQGLTSSRHITSYFKACAEILATFHKIKTMAIIFSYPPGLLERTWDFHNNMFYGLFSYLSKHCPGYSLLVGLTINIKIEDFPTVFPQNNSLLPDDPESDEDKHFLGLGLTLESVEFRARDPPYPPSLETFKMKTYADTKTLGEEFRIKAITNCLSSCFSIPRCSTTTLHTVVFDLDIWKQYGRYRMVDLPQSPNPAIFPLVKTATLSRAVFDALRGEYSTLLELLIAKFPNIEDLNISYQRSRPIKPGAKRFLMDYPKPLREMRKLRRLRITWPSSLRSTPSKRFLVTKDTLVQVTRSLALDYRLRNLEEVVFVDDYSIASLPRVEEPTPWRETNGVVACSVIKSPNGGMEFEIGEEYRDPECLFDRSG</sequence>
<gene>
    <name evidence="2" type="ORF">TWF730_001371</name>
</gene>
<protein>
    <recommendedName>
        <fullName evidence="1">F-box domain-containing protein</fullName>
    </recommendedName>
</protein>
<organism evidence="2 3">
    <name type="scientific">Orbilia blumenaviensis</name>
    <dbReference type="NCBI Taxonomy" id="1796055"/>
    <lineage>
        <taxon>Eukaryota</taxon>
        <taxon>Fungi</taxon>
        <taxon>Dikarya</taxon>
        <taxon>Ascomycota</taxon>
        <taxon>Pezizomycotina</taxon>
        <taxon>Orbiliomycetes</taxon>
        <taxon>Orbiliales</taxon>
        <taxon>Orbiliaceae</taxon>
        <taxon>Orbilia</taxon>
    </lineage>
</organism>
<comment type="caution">
    <text evidence="2">The sequence shown here is derived from an EMBL/GenBank/DDBJ whole genome shotgun (WGS) entry which is preliminary data.</text>
</comment>
<dbReference type="Proteomes" id="UP001373714">
    <property type="component" value="Unassembled WGS sequence"/>
</dbReference>
<dbReference type="Pfam" id="PF00646">
    <property type="entry name" value="F-box"/>
    <property type="match status" value="1"/>
</dbReference>
<keyword evidence="3" id="KW-1185">Reference proteome</keyword>
<dbReference type="InterPro" id="IPR001810">
    <property type="entry name" value="F-box_dom"/>
</dbReference>
<dbReference type="EMBL" id="JAVHNS010000010">
    <property type="protein sequence ID" value="KAK6341885.1"/>
    <property type="molecule type" value="Genomic_DNA"/>
</dbReference>
<dbReference type="AlphaFoldDB" id="A0AAV9UHI1"/>
<reference evidence="2 3" key="1">
    <citation type="submission" date="2019-10" db="EMBL/GenBank/DDBJ databases">
        <authorList>
            <person name="Palmer J.M."/>
        </authorList>
    </citation>
    <scope>NUCLEOTIDE SEQUENCE [LARGE SCALE GENOMIC DNA]</scope>
    <source>
        <strain evidence="2 3">TWF730</strain>
    </source>
</reference>
<dbReference type="PROSITE" id="PS50181">
    <property type="entry name" value="FBOX"/>
    <property type="match status" value="1"/>
</dbReference>
<accession>A0AAV9UHI1</accession>
<dbReference type="InterPro" id="IPR036047">
    <property type="entry name" value="F-box-like_dom_sf"/>
</dbReference>
<evidence type="ECO:0000313" key="3">
    <source>
        <dbReference type="Proteomes" id="UP001373714"/>
    </source>
</evidence>